<evidence type="ECO:0000313" key="4">
    <source>
        <dbReference type="Proteomes" id="UP000236546"/>
    </source>
</evidence>
<dbReference type="OrthoDB" id="1933717at2759"/>
<protein>
    <submittedName>
        <fullName evidence="3">Uncharacterized protein</fullName>
    </submittedName>
</protein>
<organism evidence="3 4">
    <name type="scientific">Trichoderma gamsii</name>
    <dbReference type="NCBI Taxonomy" id="398673"/>
    <lineage>
        <taxon>Eukaryota</taxon>
        <taxon>Fungi</taxon>
        <taxon>Dikarya</taxon>
        <taxon>Ascomycota</taxon>
        <taxon>Pezizomycotina</taxon>
        <taxon>Sordariomycetes</taxon>
        <taxon>Hypocreomycetidae</taxon>
        <taxon>Hypocreales</taxon>
        <taxon>Hypocreaceae</taxon>
        <taxon>Trichoderma</taxon>
    </lineage>
</organism>
<dbReference type="GO" id="GO:0016616">
    <property type="term" value="F:oxidoreductase activity, acting on the CH-OH group of donors, NAD or NADP as acceptor"/>
    <property type="evidence" value="ECO:0007669"/>
    <property type="project" value="TreeGrafter"/>
</dbReference>
<reference evidence="3 4" key="1">
    <citation type="submission" date="2017-02" db="EMBL/GenBank/DDBJ databases">
        <title>Genomes of Trichoderma spp. with biocontrol activity.</title>
        <authorList>
            <person name="Gardiner D."/>
            <person name="Kazan K."/>
            <person name="Vos C."/>
            <person name="Harvey P."/>
        </authorList>
    </citation>
    <scope>NUCLEOTIDE SEQUENCE [LARGE SCALE GENOMIC DNA]</scope>
    <source>
        <strain evidence="3 4">A5MH</strain>
    </source>
</reference>
<name>A0A2K0SV08_9HYPO</name>
<sequence>MADLEKTNRETNAAQFIEYITPRRSLYPVIDPTKANLAGKSVLVAGASKGIGKATAIAFAAAGCSKIAIAARSGLDDVTKAVKDAAANAGRPEPLVLSLSMDVTSEESVKAAAETVAEKFSGSLDVLICNAGYLEQWLPIAETQPDDWWRSWEVNVKGTYLCHRFFIPLLLKSQTKTIINCSSIGGHRVMPGASSYQTAKFALARFSEFADTEYYQQGLIAINVHPGSVPTELALNMPESMHKALIDPPELAAHTFVWLTKERRAWLSGRFISVCWDMEELEKKKDEILQKNALKFRIVL</sequence>
<dbReference type="Proteomes" id="UP000236546">
    <property type="component" value="Unassembled WGS sequence"/>
</dbReference>
<dbReference type="SUPFAM" id="SSF51735">
    <property type="entry name" value="NAD(P)-binding Rossmann-fold domains"/>
    <property type="match status" value="1"/>
</dbReference>
<comment type="caution">
    <text evidence="3">The sequence shown here is derived from an EMBL/GenBank/DDBJ whole genome shotgun (WGS) entry which is preliminary data.</text>
</comment>
<evidence type="ECO:0000256" key="1">
    <source>
        <dbReference type="ARBA" id="ARBA00006484"/>
    </source>
</evidence>
<keyword evidence="2" id="KW-0560">Oxidoreductase</keyword>
<dbReference type="EMBL" id="MTYH01000196">
    <property type="protein sequence ID" value="PNP37117.1"/>
    <property type="molecule type" value="Genomic_DNA"/>
</dbReference>
<comment type="similarity">
    <text evidence="1">Belongs to the short-chain dehydrogenases/reductases (SDR) family.</text>
</comment>
<dbReference type="PANTHER" id="PTHR42760:SF37">
    <property type="entry name" value="CLAVALDEHYDE DEHYDROGENASE"/>
    <property type="match status" value="1"/>
</dbReference>
<evidence type="ECO:0000256" key="2">
    <source>
        <dbReference type="ARBA" id="ARBA00023002"/>
    </source>
</evidence>
<gene>
    <name evidence="3" type="ORF">TGAMA5MH_11000</name>
</gene>
<proteinExistence type="inferred from homology"/>
<dbReference type="PRINTS" id="PR00081">
    <property type="entry name" value="GDHRDH"/>
</dbReference>
<dbReference type="Gene3D" id="3.40.50.720">
    <property type="entry name" value="NAD(P)-binding Rossmann-like Domain"/>
    <property type="match status" value="1"/>
</dbReference>
<dbReference type="InterPro" id="IPR002347">
    <property type="entry name" value="SDR_fam"/>
</dbReference>
<accession>A0A2K0SV08</accession>
<dbReference type="CDD" id="cd05233">
    <property type="entry name" value="SDR_c"/>
    <property type="match status" value="1"/>
</dbReference>
<dbReference type="AlphaFoldDB" id="A0A2K0SV08"/>
<dbReference type="InterPro" id="IPR036291">
    <property type="entry name" value="NAD(P)-bd_dom_sf"/>
</dbReference>
<evidence type="ECO:0000313" key="3">
    <source>
        <dbReference type="EMBL" id="PNP37117.1"/>
    </source>
</evidence>
<dbReference type="PANTHER" id="PTHR42760">
    <property type="entry name" value="SHORT-CHAIN DEHYDROGENASES/REDUCTASES FAMILY MEMBER"/>
    <property type="match status" value="1"/>
</dbReference>
<dbReference type="Pfam" id="PF00106">
    <property type="entry name" value="adh_short"/>
    <property type="match status" value="1"/>
</dbReference>